<gene>
    <name evidence="2" type="ORF">A0128_20835</name>
</gene>
<dbReference type="Proteomes" id="UP000094197">
    <property type="component" value="Chromosome 2"/>
</dbReference>
<evidence type="ECO:0008006" key="4">
    <source>
        <dbReference type="Google" id="ProtNLM"/>
    </source>
</evidence>
<feature type="signal peptide" evidence="1">
    <location>
        <begin position="1"/>
        <end position="21"/>
    </location>
</feature>
<reference evidence="2 3" key="1">
    <citation type="submission" date="2016-04" db="EMBL/GenBank/DDBJ databases">
        <title>Complete genome seqeunce of Leptospira alstonii serovar Room22.</title>
        <authorList>
            <person name="Nally J.E."/>
            <person name="Bayles D.O."/>
            <person name="Hurley D."/>
            <person name="Fanning S."/>
            <person name="McMahon B.J."/>
            <person name="Arent Z."/>
        </authorList>
    </citation>
    <scope>NUCLEOTIDE SEQUENCE [LARGE SCALE GENOMIC DNA]</scope>
    <source>
        <strain evidence="2 3">GWTS #1</strain>
    </source>
</reference>
<sequence length="135" mass="15868">MKTKKLIVSLGIFFILPSAVYSNIPTHAGMEKNFKEVWGKWFPVPYTKILKKDLTGKGVLVYKKTPERIVYIYTYLVFLPLYTENEEAPKEIPGKGREIRAKLIYEPAHPTEKYSIEFTEFDEQYNSKSVVRWIR</sequence>
<dbReference type="KEGG" id="laj:A0128_20835"/>
<keyword evidence="3" id="KW-1185">Reference proteome</keyword>
<accession>A0A1D7V3P7</accession>
<dbReference type="RefSeq" id="WP_069609679.1">
    <property type="nucleotide sequence ID" value="NZ_CP015218.1"/>
</dbReference>
<organism evidence="2 3">
    <name type="scientific">Leptospira tipperaryensis</name>
    <dbReference type="NCBI Taxonomy" id="2564040"/>
    <lineage>
        <taxon>Bacteria</taxon>
        <taxon>Pseudomonadati</taxon>
        <taxon>Spirochaetota</taxon>
        <taxon>Spirochaetia</taxon>
        <taxon>Leptospirales</taxon>
        <taxon>Leptospiraceae</taxon>
        <taxon>Leptospira</taxon>
    </lineage>
</organism>
<proteinExistence type="predicted"/>
<keyword evidence="1" id="KW-0732">Signal</keyword>
<dbReference type="OrthoDB" id="334253at2"/>
<feature type="chain" id="PRO_5009100492" description="DUF3888 domain-containing protein" evidence="1">
    <location>
        <begin position="22"/>
        <end position="135"/>
    </location>
</feature>
<evidence type="ECO:0000313" key="3">
    <source>
        <dbReference type="Proteomes" id="UP000094197"/>
    </source>
</evidence>
<dbReference type="EMBL" id="CP015218">
    <property type="protein sequence ID" value="AOP36461.1"/>
    <property type="molecule type" value="Genomic_DNA"/>
</dbReference>
<protein>
    <recommendedName>
        <fullName evidence="4">DUF3888 domain-containing protein</fullName>
    </recommendedName>
</protein>
<name>A0A1D7V3P7_9LEPT</name>
<dbReference type="AlphaFoldDB" id="A0A1D7V3P7"/>
<evidence type="ECO:0000256" key="1">
    <source>
        <dbReference type="SAM" id="SignalP"/>
    </source>
</evidence>
<evidence type="ECO:0000313" key="2">
    <source>
        <dbReference type="EMBL" id="AOP36461.1"/>
    </source>
</evidence>